<reference evidence="1 2" key="1">
    <citation type="submission" date="2018-02" db="EMBL/GenBank/DDBJ databases">
        <title>Complete genome sequence of Streptomyces dengpaensis, the producer of angucyclines.</title>
        <authorList>
            <person name="Yumei L."/>
        </authorList>
    </citation>
    <scope>NUCLEOTIDE SEQUENCE [LARGE SCALE GENOMIC DNA]</scope>
    <source>
        <strain evidence="1 2">XZHG99</strain>
    </source>
</reference>
<organism evidence="1 2">
    <name type="scientific">Streptomyces dengpaensis</name>
    <dbReference type="NCBI Taxonomy" id="2049881"/>
    <lineage>
        <taxon>Bacteria</taxon>
        <taxon>Bacillati</taxon>
        <taxon>Actinomycetota</taxon>
        <taxon>Actinomycetes</taxon>
        <taxon>Kitasatosporales</taxon>
        <taxon>Streptomycetaceae</taxon>
        <taxon>Streptomyces</taxon>
    </lineage>
</organism>
<dbReference type="EMBL" id="CP026652">
    <property type="protein sequence ID" value="AVH58400.1"/>
    <property type="molecule type" value="Genomic_DNA"/>
</dbReference>
<name>A0ABM6SV52_9ACTN</name>
<protein>
    <submittedName>
        <fullName evidence="1">Uncharacterized protein</fullName>
    </submittedName>
</protein>
<dbReference type="RefSeq" id="WP_099504333.1">
    <property type="nucleotide sequence ID" value="NZ_CP026652.1"/>
</dbReference>
<sequence length="139" mass="15081">MARNIGADGRTVYRAVIVKTYADGRTYTAHEGPYTEPGPARARVTFWVNRMTAYGDGRSATGHVEQAHTVWAPVGEQVDPLAAARAQAYRGAADALDASETLRDLTDDHMSDVHAAANELRRLADEIHLATTTAEESDQ</sequence>
<gene>
    <name evidence="1" type="ORF">C4B68_24470</name>
</gene>
<proteinExistence type="predicted"/>
<accession>A0ABM6SV52</accession>
<keyword evidence="2" id="KW-1185">Reference proteome</keyword>
<evidence type="ECO:0000313" key="1">
    <source>
        <dbReference type="EMBL" id="AVH58400.1"/>
    </source>
</evidence>
<dbReference type="Proteomes" id="UP000238413">
    <property type="component" value="Chromosome"/>
</dbReference>
<evidence type="ECO:0000313" key="2">
    <source>
        <dbReference type="Proteomes" id="UP000238413"/>
    </source>
</evidence>